<dbReference type="AlphaFoldDB" id="A0A381ZCU3"/>
<dbReference type="Pfam" id="PF16156">
    <property type="entry name" value="DUF4864"/>
    <property type="match status" value="1"/>
</dbReference>
<dbReference type="EMBL" id="UINC01020696">
    <property type="protein sequence ID" value="SVA86672.1"/>
    <property type="molecule type" value="Genomic_DNA"/>
</dbReference>
<name>A0A381ZCU3_9ZZZZ</name>
<dbReference type="InterPro" id="IPR032347">
    <property type="entry name" value="DUF4864"/>
</dbReference>
<dbReference type="PANTHER" id="PTHR35716">
    <property type="entry name" value="OS05G0574700 PROTEIN-RELATED"/>
    <property type="match status" value="1"/>
</dbReference>
<organism evidence="1">
    <name type="scientific">marine metagenome</name>
    <dbReference type="NCBI Taxonomy" id="408172"/>
    <lineage>
        <taxon>unclassified sequences</taxon>
        <taxon>metagenomes</taxon>
        <taxon>ecological metagenomes</taxon>
    </lineage>
</organism>
<protein>
    <submittedName>
        <fullName evidence="1">Uncharacterized protein</fullName>
    </submittedName>
</protein>
<reference evidence="1" key="1">
    <citation type="submission" date="2018-05" db="EMBL/GenBank/DDBJ databases">
        <authorList>
            <person name="Lanie J.A."/>
            <person name="Ng W.-L."/>
            <person name="Kazmierczak K.M."/>
            <person name="Andrzejewski T.M."/>
            <person name="Davidsen T.M."/>
            <person name="Wayne K.J."/>
            <person name="Tettelin H."/>
            <person name="Glass J.I."/>
            <person name="Rusch D."/>
            <person name="Podicherti R."/>
            <person name="Tsui H.-C.T."/>
            <person name="Winkler M.E."/>
        </authorList>
    </citation>
    <scope>NUCLEOTIDE SEQUENCE</scope>
</reference>
<proteinExistence type="predicted"/>
<accession>A0A381ZCU3</accession>
<sequence>MKNDNPYKDRGIIQTWEFAHPNNQKITGPLEKFKNMIKTDSYSMLINHSNHEILEVYMSSKIATFEVTVLDDEKKYYKFKWQVEKYDREGQLKDCWLTTAVSQPIPLGSSI</sequence>
<evidence type="ECO:0000313" key="1">
    <source>
        <dbReference type="EMBL" id="SVA86672.1"/>
    </source>
</evidence>
<gene>
    <name evidence="1" type="ORF">METZ01_LOCUS139526</name>
</gene>